<dbReference type="GO" id="GO:0034440">
    <property type="term" value="P:lipid oxidation"/>
    <property type="evidence" value="ECO:0007669"/>
    <property type="project" value="InterPro"/>
</dbReference>
<dbReference type="Pfam" id="PF00305">
    <property type="entry name" value="Lipoxygenase"/>
    <property type="match status" value="1"/>
</dbReference>
<dbReference type="PROSITE" id="PS51393">
    <property type="entry name" value="LIPOXYGENASE_3"/>
    <property type="match status" value="1"/>
</dbReference>
<dbReference type="EMBL" id="VLNY01000010">
    <property type="protein sequence ID" value="KAA0021344.1"/>
    <property type="molecule type" value="Genomic_DNA"/>
</dbReference>
<dbReference type="OrthoDB" id="5912511at2"/>
<dbReference type="GO" id="GO:0046872">
    <property type="term" value="F:metal ion binding"/>
    <property type="evidence" value="ECO:0007669"/>
    <property type="project" value="UniProtKB-KW"/>
</dbReference>
<protein>
    <submittedName>
        <fullName evidence="5">AraC family transcriptional regulator</fullName>
    </submittedName>
</protein>
<evidence type="ECO:0000256" key="1">
    <source>
        <dbReference type="ARBA" id="ARBA00022723"/>
    </source>
</evidence>
<accession>A0A5A7S772</accession>
<dbReference type="Proteomes" id="UP000322244">
    <property type="component" value="Unassembled WGS sequence"/>
</dbReference>
<evidence type="ECO:0000256" key="2">
    <source>
        <dbReference type="ARBA" id="ARBA00023002"/>
    </source>
</evidence>
<dbReference type="RefSeq" id="WP_149431848.1">
    <property type="nucleotide sequence ID" value="NZ_VLNY01000010.1"/>
</dbReference>
<feature type="domain" description="Lipoxygenase" evidence="4">
    <location>
        <begin position="129"/>
        <end position="693"/>
    </location>
</feature>
<evidence type="ECO:0000256" key="3">
    <source>
        <dbReference type="SAM" id="SignalP"/>
    </source>
</evidence>
<proteinExistence type="predicted"/>
<keyword evidence="3" id="KW-0732">Signal</keyword>
<organism evidence="5 6">
    <name type="scientific">Antrihabitans cavernicola</name>
    <dbReference type="NCBI Taxonomy" id="2495913"/>
    <lineage>
        <taxon>Bacteria</taxon>
        <taxon>Bacillati</taxon>
        <taxon>Actinomycetota</taxon>
        <taxon>Actinomycetes</taxon>
        <taxon>Mycobacteriales</taxon>
        <taxon>Nocardiaceae</taxon>
        <taxon>Antrihabitans</taxon>
    </lineage>
</organism>
<dbReference type="InterPro" id="IPR013819">
    <property type="entry name" value="LipOase_C"/>
</dbReference>
<dbReference type="PROSITE" id="PS51318">
    <property type="entry name" value="TAT"/>
    <property type="match status" value="1"/>
</dbReference>
<dbReference type="PANTHER" id="PTHR11771">
    <property type="entry name" value="LIPOXYGENASE"/>
    <property type="match status" value="1"/>
</dbReference>
<feature type="signal peptide" evidence="3">
    <location>
        <begin position="1"/>
        <end position="30"/>
    </location>
</feature>
<feature type="chain" id="PRO_5023018548" evidence="3">
    <location>
        <begin position="31"/>
        <end position="693"/>
    </location>
</feature>
<dbReference type="GO" id="GO:0016702">
    <property type="term" value="F:oxidoreductase activity, acting on single donors with incorporation of molecular oxygen, incorporation of two atoms of oxygen"/>
    <property type="evidence" value="ECO:0007669"/>
    <property type="project" value="InterPro"/>
</dbReference>
<dbReference type="InterPro" id="IPR000907">
    <property type="entry name" value="LipOase"/>
</dbReference>
<dbReference type="SUPFAM" id="SSF48484">
    <property type="entry name" value="Lipoxigenase"/>
    <property type="match status" value="1"/>
</dbReference>
<evidence type="ECO:0000259" key="4">
    <source>
        <dbReference type="PROSITE" id="PS51393"/>
    </source>
</evidence>
<comment type="caution">
    <text evidence="5">The sequence shown here is derived from an EMBL/GenBank/DDBJ whole genome shotgun (WGS) entry which is preliminary data.</text>
</comment>
<evidence type="ECO:0000313" key="6">
    <source>
        <dbReference type="Proteomes" id="UP000322244"/>
    </source>
</evidence>
<sequence length="693" mass="76922">MSETINRRQLLRAAAMLPLVGAGLASVANAAPAGADAPPALPLLPQFDPAPWARQAALVGKKGAYVWTENVPFLPGIPAANFVPLDAIPTIEWWLTAADAFFTIGIDVVSALIPVLNAMNTSTLADARNQMVGQKQELAQYHIRFKNLGNGKYNMDGPRLGIVHYDVTDQDMAEATLLQAEVGRLFNEFWLLLGNVRQNLMELIGSQQGIGNFGSKQGLAEYNAIFGTMPIPDVASNVHDDKTFAWMQQGGFDTNVLRQVRELPANFPLTDAQYREGIQADDGLAAALAAGRVYMCDYVGLGKMASEQATYKVLLGDTWHTAPIVLYALPPGKGDLEVVAIQCGQNSGTSPMFVRPRPDDKDRYWGWQMAKTSAMTAAWNYHEMFSHLGMSHLISEVFTVSLNRTIAPNHPLYQLMSPHAEGDIFINFLAATIIMPPKSFADDIVGGEINLVCEEVVNQRLAWNFHDRMIPNDIARRGLNNPQLDHPVRDDSTRIWNALHDWIDDYVRLYYHNDGDVTGDQELTDYCNEVINIGKMKGFSRPQTVSQLVDLLTMVAYTASAYHASVNFPQAEFMTYAPFGSGTTTAPPPTEIRGHTEADWLRMLPGMFSAVAQFTFLHQLATVYYRPLGDYRTNAFPFPTPFSDPRVFGPDGPLTKFRNRLDQIEAEINEANRSRFQPYEFLLPKNIPTSTNI</sequence>
<reference evidence="5 6" key="1">
    <citation type="submission" date="2019-07" db="EMBL/GenBank/DDBJ databases">
        <title>Rhodococcus cavernicolus sp. nov., isolated from a cave.</title>
        <authorList>
            <person name="Lee S.D."/>
        </authorList>
    </citation>
    <scope>NUCLEOTIDE SEQUENCE [LARGE SCALE GENOMIC DNA]</scope>
    <source>
        <strain evidence="5 6">C1-24</strain>
    </source>
</reference>
<keyword evidence="1" id="KW-0479">Metal-binding</keyword>
<dbReference type="Gene3D" id="1.20.245.10">
    <property type="entry name" value="Lipoxygenase-1, Domain 5"/>
    <property type="match status" value="1"/>
</dbReference>
<gene>
    <name evidence="5" type="ORF">FOY51_19035</name>
</gene>
<dbReference type="InterPro" id="IPR036226">
    <property type="entry name" value="LipOase_C_sf"/>
</dbReference>
<keyword evidence="6" id="KW-1185">Reference proteome</keyword>
<name>A0A5A7S772_9NOCA</name>
<dbReference type="AlphaFoldDB" id="A0A5A7S772"/>
<keyword evidence="2" id="KW-0560">Oxidoreductase</keyword>
<dbReference type="InterPro" id="IPR006311">
    <property type="entry name" value="TAT_signal"/>
</dbReference>
<dbReference type="Gene3D" id="3.10.450.60">
    <property type="match status" value="1"/>
</dbReference>
<evidence type="ECO:0000313" key="5">
    <source>
        <dbReference type="EMBL" id="KAA0021344.1"/>
    </source>
</evidence>